<feature type="compositionally biased region" description="Polar residues" evidence="1">
    <location>
        <begin position="558"/>
        <end position="594"/>
    </location>
</feature>
<feature type="compositionally biased region" description="Polar residues" evidence="1">
    <location>
        <begin position="612"/>
        <end position="628"/>
    </location>
</feature>
<sequence length="921" mass="99338">MKLHKKKILFALGLLTIGLSVWFFPINAFAITWWWEEDTEDIVEFLKGHSDWLQYGSFFPYMLHALGWALIKGLYFITSTLEGLIPETLSLLDFLDDSGLQGISKAIMNDLVLVLMILTLVYLGFKTIIAKQPPNFKSVGVNIFISSFLLLGLPTLMDALQDVSTQFYDATQTSEDGENSGLSWNLIKENTADLVYVAENGFDIIENDAEGTEKNALKPSIFKRVDMAEIITPDSISDIEAEDMDELEALKYTLTSDASGEYQALEIDDGWLSFFSDNFDTGYFRFPAKFLPMFVGLTALGFTYFFTIFVFATTIIEIGIKRIVALFVFATDLESGQRTKQVVMDICNAFMLIGFTGLMFRFYTIFLTFLGSSDVNIFIYLIAIVSATFILIKGSNTIMKYFGIDVGLKDGFAQMAGALGVAAGAASLAKKAGGSVSNMASKKQDNNSTKDKLADEANEDGKSVNDDANGQNGQNGPKKLGGLKGSVNSAGKALGYMNERGLGGMAEDALKGTGSGISGAVKQGTNAVSNGVQGVRDSFNEGAVSGALQAQDNKDRWNGSNKAGAQSKPNSENEASQAIQNENKANTLQGKTEQNTGSSGTPSGNSVNNTSASNNGDSPTMNASNGKGRTNEEILATMKLQEATMPTKSQDIAANVKATSNGEIPSGSGKTISQDVTNSGPTNTSTRQSIIQDVQQGSMGTNTDVKQKVVQDVQRAASITPDQVSQKVVQDVQRAASVTPDQVSQKVVQDVQRAASITPDQVSQKVVQDVQRAASVTPDQVSQKVVQDVQRAASVTPDQVSQKVVQDVQRAASVTPDQVSQKVVQDVQRAASVTPDQVSQKVVQDVQRAASVTPDQVSQKVVQDVQRATSVTPDQVSQKVVQDVQTSGSTKAAPINFSERLNNYESRKETKPSRFNFINKK</sequence>
<evidence type="ECO:0000313" key="4">
    <source>
        <dbReference type="EMBL" id="TRZ39359.1"/>
    </source>
</evidence>
<feature type="transmembrane region" description="Helical" evidence="2">
    <location>
        <begin position="290"/>
        <end position="312"/>
    </location>
</feature>
<accession>A0A553SQU3</accession>
<feature type="transmembrane region" description="Helical" evidence="2">
    <location>
        <begin position="141"/>
        <end position="160"/>
    </location>
</feature>
<keyword evidence="4" id="KW-0614">Plasmid</keyword>
<comment type="caution">
    <text evidence="4">The sequence shown here is derived from an EMBL/GenBank/DDBJ whole genome shotgun (WGS) entry which is preliminary data.</text>
</comment>
<dbReference type="InterPro" id="IPR058066">
    <property type="entry name" value="pXO2-14_N"/>
</dbReference>
<dbReference type="Proteomes" id="UP000319837">
    <property type="component" value="Plasmid unnamed1"/>
</dbReference>
<name>A0A553SQU3_NIACI</name>
<feature type="region of interest" description="Disordered" evidence="1">
    <location>
        <begin position="548"/>
        <end position="687"/>
    </location>
</feature>
<protein>
    <recommendedName>
        <fullName evidence="3">DUF8208 domain-containing protein</fullName>
    </recommendedName>
</protein>
<gene>
    <name evidence="4" type="ORF">CEQ21_07295</name>
</gene>
<dbReference type="NCBIfam" id="NF045890">
    <property type="entry name" value="conj_pls20_p028"/>
    <property type="match status" value="1"/>
</dbReference>
<feature type="compositionally biased region" description="Basic and acidic residues" evidence="1">
    <location>
        <begin position="442"/>
        <end position="465"/>
    </location>
</feature>
<feature type="transmembrane region" description="Helical" evidence="2">
    <location>
        <begin position="346"/>
        <end position="369"/>
    </location>
</feature>
<geneLocation type="plasmid" evidence="4">
    <name>unnamed1</name>
</geneLocation>
<dbReference type="InterPro" id="IPR058521">
    <property type="entry name" value="DUF8208"/>
</dbReference>
<keyword evidence="2" id="KW-1133">Transmembrane helix</keyword>
<feature type="compositionally biased region" description="Polar residues" evidence="1">
    <location>
        <begin position="644"/>
        <end position="687"/>
    </location>
</feature>
<keyword evidence="2" id="KW-0812">Transmembrane</keyword>
<dbReference type="RefSeq" id="WP_185762670.1">
    <property type="nucleotide sequence ID" value="NZ_CM017505.1"/>
</dbReference>
<feature type="transmembrane region" description="Helical" evidence="2">
    <location>
        <begin position="375"/>
        <end position="392"/>
    </location>
</feature>
<organism evidence="4">
    <name type="scientific">Niallia circulans</name>
    <name type="common">Bacillus circulans</name>
    <dbReference type="NCBI Taxonomy" id="1397"/>
    <lineage>
        <taxon>Bacteria</taxon>
        <taxon>Bacillati</taxon>
        <taxon>Bacillota</taxon>
        <taxon>Bacilli</taxon>
        <taxon>Bacillales</taxon>
        <taxon>Bacillaceae</taxon>
        <taxon>Niallia</taxon>
    </lineage>
</organism>
<dbReference type="AlphaFoldDB" id="A0A553SQU3"/>
<feature type="transmembrane region" description="Helical" evidence="2">
    <location>
        <begin position="111"/>
        <end position="129"/>
    </location>
</feature>
<dbReference type="EMBL" id="RIBP01000002">
    <property type="protein sequence ID" value="TRZ39359.1"/>
    <property type="molecule type" value="Genomic_DNA"/>
</dbReference>
<evidence type="ECO:0000256" key="1">
    <source>
        <dbReference type="SAM" id="MobiDB-lite"/>
    </source>
</evidence>
<keyword evidence="2" id="KW-0472">Membrane</keyword>
<feature type="domain" description="DUF8208" evidence="3">
    <location>
        <begin position="54"/>
        <end position="418"/>
    </location>
</feature>
<reference evidence="4" key="1">
    <citation type="submission" date="2018-10" db="EMBL/GenBank/DDBJ databases">
        <title>FDA dAtabase for Regulatory Grade micrObial Sequences (FDA-ARGOS): Supporting development and validation of Infectious Disease Dx tests.</title>
        <authorList>
            <person name="Minogue T."/>
            <person name="Wolcott M."/>
            <person name="Wasieloski L."/>
            <person name="Aguilar W."/>
            <person name="Moore D."/>
            <person name="Tallon L.J."/>
            <person name="Sadzewicz L."/>
            <person name="Sengamalay N."/>
            <person name="Ott S."/>
            <person name="Godinez A."/>
            <person name="Nagaraj S."/>
            <person name="Vavikolanu K."/>
            <person name="Vyas G."/>
            <person name="Nadendla S."/>
            <person name="Aluvathingal J."/>
            <person name="Sichtig H."/>
        </authorList>
    </citation>
    <scope>NUCLEOTIDE SEQUENCE</scope>
    <source>
        <strain evidence="4">FDAARGOS_343</strain>
        <plasmid evidence="4">unnamed1</plasmid>
    </source>
</reference>
<evidence type="ECO:0000256" key="2">
    <source>
        <dbReference type="SAM" id="Phobius"/>
    </source>
</evidence>
<feature type="region of interest" description="Disordered" evidence="1">
    <location>
        <begin position="437"/>
        <end position="484"/>
    </location>
</feature>
<feature type="compositionally biased region" description="Low complexity" evidence="1">
    <location>
        <begin position="595"/>
        <end position="611"/>
    </location>
</feature>
<proteinExistence type="predicted"/>
<dbReference type="Pfam" id="PF26635">
    <property type="entry name" value="DUF8208"/>
    <property type="match status" value="1"/>
</dbReference>
<evidence type="ECO:0000259" key="3">
    <source>
        <dbReference type="Pfam" id="PF26635"/>
    </source>
</evidence>